<dbReference type="Gramene" id="OIT40013">
    <property type="protein sequence ID" value="OIT40013"/>
    <property type="gene ID" value="A4A49_51747"/>
</dbReference>
<gene>
    <name evidence="3" type="ORF">A4A49_51747</name>
</gene>
<reference evidence="3" key="1">
    <citation type="submission" date="2016-11" db="EMBL/GenBank/DDBJ databases">
        <title>The genome of Nicotiana attenuata.</title>
        <authorList>
            <person name="Xu S."/>
            <person name="Brockmoeller T."/>
            <person name="Gaquerel E."/>
            <person name="Navarro A."/>
            <person name="Kuhl H."/>
            <person name="Gase K."/>
            <person name="Ling Z."/>
            <person name="Zhou W."/>
            <person name="Kreitzer C."/>
            <person name="Stanke M."/>
            <person name="Tang H."/>
            <person name="Lyons E."/>
            <person name="Pandey P."/>
            <person name="Pandey S.P."/>
            <person name="Timmermann B."/>
            <person name="Baldwin I.T."/>
        </authorList>
    </citation>
    <scope>NUCLEOTIDE SEQUENCE [LARGE SCALE GENOMIC DNA]</scope>
    <source>
        <strain evidence="3">UT</strain>
    </source>
</reference>
<name>A0A314LEK6_NICAT</name>
<dbReference type="PANTHER" id="PTHR33233">
    <property type="entry name" value="ENDONUCLEASE/EXONUCLEASE/PHOSPHATASE"/>
    <property type="match status" value="1"/>
</dbReference>
<keyword evidence="4" id="KW-1185">Reference proteome</keyword>
<proteinExistence type="predicted"/>
<evidence type="ECO:0000259" key="2">
    <source>
        <dbReference type="Pfam" id="PF14111"/>
    </source>
</evidence>
<dbReference type="InterPro" id="IPR025558">
    <property type="entry name" value="DUF4283"/>
</dbReference>
<evidence type="ECO:0000256" key="1">
    <source>
        <dbReference type="SAM" id="MobiDB-lite"/>
    </source>
</evidence>
<organism evidence="3 4">
    <name type="scientific">Nicotiana attenuata</name>
    <name type="common">Coyote tobacco</name>
    <dbReference type="NCBI Taxonomy" id="49451"/>
    <lineage>
        <taxon>Eukaryota</taxon>
        <taxon>Viridiplantae</taxon>
        <taxon>Streptophyta</taxon>
        <taxon>Embryophyta</taxon>
        <taxon>Tracheophyta</taxon>
        <taxon>Spermatophyta</taxon>
        <taxon>Magnoliopsida</taxon>
        <taxon>eudicotyledons</taxon>
        <taxon>Gunneridae</taxon>
        <taxon>Pentapetalae</taxon>
        <taxon>asterids</taxon>
        <taxon>lamiids</taxon>
        <taxon>Solanales</taxon>
        <taxon>Solanaceae</taxon>
        <taxon>Nicotianoideae</taxon>
        <taxon>Nicotianeae</taxon>
        <taxon>Nicotiana</taxon>
    </lineage>
</organism>
<dbReference type="AlphaFoldDB" id="A0A314LEK6"/>
<sequence length="745" mass="87223">MARRRKQTTPATAATTPVNSMMQTVTPLIFRSFLPAKFQTIEEESELNEVNEKNSDQRNSNIVNPTKEAQKCKDQLPTNPKRLQFFEAGSSKHNPDLDLAENAGKGQNRNSQMGMRLEYIPPSHRDGKIVIQIEESDVRELKDYWENALIGYVLGYTPYERSMVSYVETAWDFVTKPQILYHQDGYYVFRFNTMEDKDSVVQVGPYTYHNKPFILQNWERDFHFDRKCITTIPLWIHLPSLSAGYWTVDALSKTDKYTVELNKISYARVLVKVDITNPLIENIEIMTPTGTKQQEIIYEWKPKFCNDCLHFGDDAFECWNQSKKEDDAELKLLREGIEEQPDQEEKNGEVTEIQPPIVLEKEKQTAKIDTDQSKMRMHKEGTERQHSSVEQLSEIVESSNANRFRDKMREARLRWFDHVRRRSTDAPVRRCERLTLEGLRRGRGRPKKRWGEVIRQDMTQHKLTEDMTLDRKSAHNISIGTESRYLLAYSRKALIAWDRICQPKVTGGLNVINMKIWNKAALLKHLWALAMKKDTLWIKWAHIYYIKNRPIEDVTTPKNAAWVVRKIIEAKEEIQKLRIIQNSLISTLDGCVRQGRFQIHKAYVQLQPQFPTFHLWLIIHQRIATMDRLAKFGIQVHPDCVFCAKNQTMGKSLDMDWQCQTDRNMAAGPARICNMAKKKDCRAEMITALFAMAIYCIWRERNSMRFNKGRYCIDELCKEIAIHIHIQGRKRIKWQAELSKLKNTS</sequence>
<feature type="compositionally biased region" description="Basic and acidic residues" evidence="1">
    <location>
        <begin position="363"/>
        <end position="387"/>
    </location>
</feature>
<dbReference type="EMBL" id="MJEQ01000059">
    <property type="protein sequence ID" value="OIT40013.1"/>
    <property type="molecule type" value="Genomic_DNA"/>
</dbReference>
<dbReference type="PANTHER" id="PTHR33233:SF14">
    <property type="entry name" value="ENDONUCLEASE_EXONUCLEASE_PHOSPHATASE"/>
    <property type="match status" value="1"/>
</dbReference>
<evidence type="ECO:0000313" key="3">
    <source>
        <dbReference type="EMBL" id="OIT40013.1"/>
    </source>
</evidence>
<comment type="caution">
    <text evidence="3">The sequence shown here is derived from an EMBL/GenBank/DDBJ whole genome shotgun (WGS) entry which is preliminary data.</text>
</comment>
<feature type="region of interest" description="Disordered" evidence="1">
    <location>
        <begin position="363"/>
        <end position="393"/>
    </location>
</feature>
<feature type="region of interest" description="Disordered" evidence="1">
    <location>
        <begin position="45"/>
        <end position="112"/>
    </location>
</feature>
<accession>A0A314LEK6</accession>
<evidence type="ECO:0000313" key="4">
    <source>
        <dbReference type="Proteomes" id="UP000187609"/>
    </source>
</evidence>
<dbReference type="Proteomes" id="UP000187609">
    <property type="component" value="Unassembled WGS sequence"/>
</dbReference>
<feature type="domain" description="DUF4283" evidence="2">
    <location>
        <begin position="143"/>
        <end position="225"/>
    </location>
</feature>
<dbReference type="Pfam" id="PF14111">
    <property type="entry name" value="DUF4283"/>
    <property type="match status" value="1"/>
</dbReference>
<protein>
    <recommendedName>
        <fullName evidence="2">DUF4283 domain-containing protein</fullName>
    </recommendedName>
</protein>